<feature type="transmembrane region" description="Helical" evidence="1">
    <location>
        <begin position="295"/>
        <end position="312"/>
    </location>
</feature>
<feature type="transmembrane region" description="Helical" evidence="1">
    <location>
        <begin position="236"/>
        <end position="255"/>
    </location>
</feature>
<dbReference type="AlphaFoldDB" id="A0A437N6W0"/>
<feature type="transmembrane region" description="Helical" evidence="1">
    <location>
        <begin position="163"/>
        <end position="182"/>
    </location>
</feature>
<evidence type="ECO:0000313" key="4">
    <source>
        <dbReference type="Proteomes" id="UP000282837"/>
    </source>
</evidence>
<evidence type="ECO:0000256" key="1">
    <source>
        <dbReference type="SAM" id="Phobius"/>
    </source>
</evidence>
<sequence length="317" mass="33892">MQAPSHSPNRIPLGMACGIGAGALWGLVFLAPALGRDFAPLELAIGRYLAYGMMSALWLAPRWRGVMGLIGAADWWTLTKLGLLGNTLYYILLSGGVQQGGIAMTSLVIGFLPVVVSLVGSRDHGAVPLRRLWPSLLLSLGGMGCMAWQAFYGGVDHDSKTALSSLLGFGCALGALASWSAFAVSNSRSLARLSHVSSQDWNLLLGLATGAQAALLLPMALAFAPVQHDMAQWSRLAALSGAVALLASIMGNWLWNRMCRLLPLTLSGQMIMAETFFALLYGFLWEARWPARVEVLAMVLLIAGVSSCVWAHRRQQA</sequence>
<feature type="transmembrane region" description="Helical" evidence="1">
    <location>
        <begin position="99"/>
        <end position="120"/>
    </location>
</feature>
<dbReference type="InterPro" id="IPR000620">
    <property type="entry name" value="EamA_dom"/>
</dbReference>
<protein>
    <submittedName>
        <fullName evidence="3">DMT family transporter</fullName>
    </submittedName>
</protein>
<feature type="transmembrane region" description="Helical" evidence="1">
    <location>
        <begin position="132"/>
        <end position="151"/>
    </location>
</feature>
<dbReference type="Proteomes" id="UP000282837">
    <property type="component" value="Unassembled WGS sequence"/>
</dbReference>
<keyword evidence="4" id="KW-1185">Reference proteome</keyword>
<dbReference type="RefSeq" id="WP_127707531.1">
    <property type="nucleotide sequence ID" value="NZ_SACO01000004.1"/>
</dbReference>
<dbReference type="InterPro" id="IPR037185">
    <property type="entry name" value="EmrE-like"/>
</dbReference>
<feature type="domain" description="EamA" evidence="2">
    <location>
        <begin position="13"/>
        <end position="143"/>
    </location>
</feature>
<feature type="transmembrane region" description="Helical" evidence="1">
    <location>
        <begin position="262"/>
        <end position="283"/>
    </location>
</feature>
<feature type="transmembrane region" description="Helical" evidence="1">
    <location>
        <begin position="12"/>
        <end position="33"/>
    </location>
</feature>
<feature type="transmembrane region" description="Helical" evidence="1">
    <location>
        <begin position="203"/>
        <end position="224"/>
    </location>
</feature>
<evidence type="ECO:0000313" key="3">
    <source>
        <dbReference type="EMBL" id="RVU05669.1"/>
    </source>
</evidence>
<proteinExistence type="predicted"/>
<dbReference type="SUPFAM" id="SSF103481">
    <property type="entry name" value="Multidrug resistance efflux transporter EmrE"/>
    <property type="match status" value="2"/>
</dbReference>
<keyword evidence="1" id="KW-0472">Membrane</keyword>
<dbReference type="Pfam" id="PF00892">
    <property type="entry name" value="EamA"/>
    <property type="match status" value="1"/>
</dbReference>
<feature type="transmembrane region" description="Helical" evidence="1">
    <location>
        <begin position="75"/>
        <end position="93"/>
    </location>
</feature>
<evidence type="ECO:0000259" key="2">
    <source>
        <dbReference type="Pfam" id="PF00892"/>
    </source>
</evidence>
<accession>A0A437N6W0</accession>
<dbReference type="EMBL" id="SACO01000004">
    <property type="protein sequence ID" value="RVU05669.1"/>
    <property type="molecule type" value="Genomic_DNA"/>
</dbReference>
<keyword evidence="1" id="KW-0812">Transmembrane</keyword>
<organism evidence="3 4">
    <name type="scientific">Novosphingobium umbonatum</name>
    <dbReference type="NCBI Taxonomy" id="1908524"/>
    <lineage>
        <taxon>Bacteria</taxon>
        <taxon>Pseudomonadati</taxon>
        <taxon>Pseudomonadota</taxon>
        <taxon>Alphaproteobacteria</taxon>
        <taxon>Sphingomonadales</taxon>
        <taxon>Sphingomonadaceae</taxon>
        <taxon>Novosphingobium</taxon>
    </lineage>
</organism>
<keyword evidence="1" id="KW-1133">Transmembrane helix</keyword>
<reference evidence="3 4" key="1">
    <citation type="submission" date="2019-01" db="EMBL/GenBank/DDBJ databases">
        <authorList>
            <person name="Chen W.-M."/>
        </authorList>
    </citation>
    <scope>NUCLEOTIDE SEQUENCE [LARGE SCALE GENOMIC DNA]</scope>
    <source>
        <strain evidence="3 4">FSY-9</strain>
    </source>
</reference>
<comment type="caution">
    <text evidence="3">The sequence shown here is derived from an EMBL/GenBank/DDBJ whole genome shotgun (WGS) entry which is preliminary data.</text>
</comment>
<gene>
    <name evidence="3" type="ORF">EOE18_06655</name>
</gene>
<dbReference type="GO" id="GO:0016020">
    <property type="term" value="C:membrane"/>
    <property type="evidence" value="ECO:0007669"/>
    <property type="project" value="InterPro"/>
</dbReference>
<feature type="transmembrane region" description="Helical" evidence="1">
    <location>
        <begin position="45"/>
        <end position="63"/>
    </location>
</feature>
<name>A0A437N6W0_9SPHN</name>
<dbReference type="OrthoDB" id="7216522at2"/>